<dbReference type="GO" id="GO:0015074">
    <property type="term" value="P:DNA integration"/>
    <property type="evidence" value="ECO:0007669"/>
    <property type="project" value="InterPro"/>
</dbReference>
<feature type="compositionally biased region" description="Pro residues" evidence="2">
    <location>
        <begin position="94"/>
        <end position="105"/>
    </location>
</feature>
<dbReference type="InterPro" id="IPR011010">
    <property type="entry name" value="DNA_brk_join_enz"/>
</dbReference>
<protein>
    <recommendedName>
        <fullName evidence="5">Tyr recombinase domain-containing protein</fullName>
    </recommendedName>
</protein>
<evidence type="ECO:0000313" key="3">
    <source>
        <dbReference type="EMBL" id="GFE16874.1"/>
    </source>
</evidence>
<dbReference type="GO" id="GO:0003677">
    <property type="term" value="F:DNA binding"/>
    <property type="evidence" value="ECO:0007669"/>
    <property type="project" value="InterPro"/>
</dbReference>
<organism evidence="3 4">
    <name type="scientific">Streptomyces glebosus</name>
    <dbReference type="NCBI Taxonomy" id="249580"/>
    <lineage>
        <taxon>Bacteria</taxon>
        <taxon>Bacillati</taxon>
        <taxon>Actinomycetota</taxon>
        <taxon>Actinomycetes</taxon>
        <taxon>Kitasatosporales</taxon>
        <taxon>Streptomycetaceae</taxon>
        <taxon>Streptomyces</taxon>
    </lineage>
</organism>
<proteinExistence type="predicted"/>
<accession>A0A640T132</accession>
<evidence type="ECO:0000256" key="1">
    <source>
        <dbReference type="ARBA" id="ARBA00023172"/>
    </source>
</evidence>
<dbReference type="RefSeq" id="WP_229894304.1">
    <property type="nucleotide sequence ID" value="NZ_BLIO01000001.1"/>
</dbReference>
<dbReference type="EMBL" id="BLIO01000001">
    <property type="protein sequence ID" value="GFE16874.1"/>
    <property type="molecule type" value="Genomic_DNA"/>
</dbReference>
<gene>
    <name evidence="3" type="ORF">Sgleb_49210</name>
</gene>
<evidence type="ECO:0000313" key="4">
    <source>
        <dbReference type="Proteomes" id="UP000430079"/>
    </source>
</evidence>
<evidence type="ECO:0000256" key="2">
    <source>
        <dbReference type="SAM" id="MobiDB-lite"/>
    </source>
</evidence>
<dbReference type="InterPro" id="IPR013762">
    <property type="entry name" value="Integrase-like_cat_sf"/>
</dbReference>
<comment type="caution">
    <text evidence="3">The sequence shown here is derived from an EMBL/GenBank/DDBJ whole genome shotgun (WGS) entry which is preliminary data.</text>
</comment>
<dbReference type="AlphaFoldDB" id="A0A640T132"/>
<keyword evidence="4" id="KW-1185">Reference proteome</keyword>
<dbReference type="GO" id="GO:0006310">
    <property type="term" value="P:DNA recombination"/>
    <property type="evidence" value="ECO:0007669"/>
    <property type="project" value="UniProtKB-KW"/>
</dbReference>
<feature type="region of interest" description="Disordered" evidence="2">
    <location>
        <begin position="53"/>
        <end position="111"/>
    </location>
</feature>
<dbReference type="Proteomes" id="UP000430079">
    <property type="component" value="Unassembled WGS sequence"/>
</dbReference>
<dbReference type="Gene3D" id="1.10.443.10">
    <property type="entry name" value="Intergrase catalytic core"/>
    <property type="match status" value="1"/>
</dbReference>
<sequence>MYDLRHTCLTTWLNNGIPPAQVAAWAGNSVPVLLATYTRCITGQLAELQGRIEGPQRLPTVPTAVKGPSENFGKYSGKPAAESRSKPASAELAPSPPGVVPVLPKPPRRVH</sequence>
<evidence type="ECO:0008006" key="5">
    <source>
        <dbReference type="Google" id="ProtNLM"/>
    </source>
</evidence>
<reference evidence="3 4" key="1">
    <citation type="submission" date="2019-12" db="EMBL/GenBank/DDBJ databases">
        <title>Whole genome shotgun sequence of Streptomyces hygroscopicus subsp. glebosus NBRC 13786.</title>
        <authorList>
            <person name="Ichikawa N."/>
            <person name="Kimura A."/>
            <person name="Kitahashi Y."/>
            <person name="Komaki H."/>
            <person name="Tamura T."/>
        </authorList>
    </citation>
    <scope>NUCLEOTIDE SEQUENCE [LARGE SCALE GENOMIC DNA]</scope>
    <source>
        <strain evidence="3 4">NBRC 13786</strain>
    </source>
</reference>
<name>A0A640T132_9ACTN</name>
<keyword evidence="1" id="KW-0233">DNA recombination</keyword>
<dbReference type="SUPFAM" id="SSF56349">
    <property type="entry name" value="DNA breaking-rejoining enzymes"/>
    <property type="match status" value="1"/>
</dbReference>